<evidence type="ECO:0000259" key="11">
    <source>
        <dbReference type="PROSITE" id="PS51144"/>
    </source>
</evidence>
<evidence type="ECO:0000256" key="7">
    <source>
        <dbReference type="ARBA" id="ARBA00022833"/>
    </source>
</evidence>
<dbReference type="InterPro" id="IPR041891">
    <property type="entry name" value="Alpha_CA_prokaryot-like"/>
</dbReference>
<feature type="domain" description="Alpha-carbonic anhydrase" evidence="11">
    <location>
        <begin position="31"/>
        <end position="274"/>
    </location>
</feature>
<comment type="catalytic activity">
    <reaction evidence="9 10">
        <text>hydrogencarbonate + H(+) = CO2 + H2O</text>
        <dbReference type="Rhea" id="RHEA:10748"/>
        <dbReference type="ChEBI" id="CHEBI:15377"/>
        <dbReference type="ChEBI" id="CHEBI:15378"/>
        <dbReference type="ChEBI" id="CHEBI:16526"/>
        <dbReference type="ChEBI" id="CHEBI:17544"/>
        <dbReference type="EC" id="4.2.1.1"/>
    </reaction>
</comment>
<evidence type="ECO:0000256" key="3">
    <source>
        <dbReference type="ARBA" id="ARBA00004470"/>
    </source>
</evidence>
<dbReference type="InterPro" id="IPR001148">
    <property type="entry name" value="CA_dom"/>
</dbReference>
<dbReference type="Pfam" id="PF00194">
    <property type="entry name" value="Carb_anhydrase"/>
    <property type="match status" value="1"/>
</dbReference>
<evidence type="ECO:0000256" key="1">
    <source>
        <dbReference type="ARBA" id="ARBA00001947"/>
    </source>
</evidence>
<evidence type="ECO:0000256" key="10">
    <source>
        <dbReference type="RuleBase" id="RU367011"/>
    </source>
</evidence>
<accession>A0ABQ8HBZ8</accession>
<dbReference type="SMART" id="SM01057">
    <property type="entry name" value="Carb_anhydrase"/>
    <property type="match status" value="1"/>
</dbReference>
<evidence type="ECO:0000256" key="8">
    <source>
        <dbReference type="ARBA" id="ARBA00023239"/>
    </source>
</evidence>
<feature type="signal peptide" evidence="10">
    <location>
        <begin position="1"/>
        <end position="21"/>
    </location>
</feature>
<evidence type="ECO:0000313" key="13">
    <source>
        <dbReference type="Proteomes" id="UP000827721"/>
    </source>
</evidence>
<evidence type="ECO:0000256" key="5">
    <source>
        <dbReference type="ARBA" id="ARBA00012925"/>
    </source>
</evidence>
<protein>
    <recommendedName>
        <fullName evidence="5 10">Carbonic anhydrase</fullName>
        <ecNumber evidence="5 10">4.2.1.1</ecNumber>
    </recommendedName>
</protein>
<evidence type="ECO:0000256" key="6">
    <source>
        <dbReference type="ARBA" id="ARBA00022723"/>
    </source>
</evidence>
<dbReference type="InterPro" id="IPR018338">
    <property type="entry name" value="Carbonic_anhydrase_a-class_CS"/>
</dbReference>
<keyword evidence="6 10" id="KW-0479">Metal-binding</keyword>
<dbReference type="Gene3D" id="3.10.200.10">
    <property type="entry name" value="Alpha carbonic anhydrase"/>
    <property type="match status" value="1"/>
</dbReference>
<dbReference type="InterPro" id="IPR036398">
    <property type="entry name" value="CA_dom_sf"/>
</dbReference>
<dbReference type="EMBL" id="JAFEMO010000012">
    <property type="protein sequence ID" value="KAH7554007.1"/>
    <property type="molecule type" value="Genomic_DNA"/>
</dbReference>
<evidence type="ECO:0000256" key="9">
    <source>
        <dbReference type="ARBA" id="ARBA00048348"/>
    </source>
</evidence>
<evidence type="ECO:0000256" key="4">
    <source>
        <dbReference type="ARBA" id="ARBA00006365"/>
    </source>
</evidence>
<dbReference type="SUPFAM" id="SSF51069">
    <property type="entry name" value="Carbonic anhydrase"/>
    <property type="match status" value="1"/>
</dbReference>
<proteinExistence type="inferred from homology"/>
<keyword evidence="8 10" id="KW-0456">Lyase</keyword>
<dbReference type="Proteomes" id="UP000827721">
    <property type="component" value="Unassembled WGS sequence"/>
</dbReference>
<name>A0ABQ8HBZ8_9ROSI</name>
<evidence type="ECO:0000256" key="2">
    <source>
        <dbReference type="ARBA" id="ARBA00002904"/>
    </source>
</evidence>
<comment type="similarity">
    <text evidence="4">Belongs to the alpha-class carbonic anhydrase family.</text>
</comment>
<comment type="cofactor">
    <cofactor evidence="1 10">
        <name>Zn(2+)</name>
        <dbReference type="ChEBI" id="CHEBI:29105"/>
    </cofactor>
</comment>
<gene>
    <name evidence="12" type="ORF">JRO89_XS12G0094100</name>
</gene>
<keyword evidence="7 10" id="KW-0862">Zinc</keyword>
<dbReference type="PROSITE" id="PS51144">
    <property type="entry name" value="ALPHA_CA_2"/>
    <property type="match status" value="1"/>
</dbReference>
<reference evidence="12 13" key="1">
    <citation type="submission" date="2021-02" db="EMBL/GenBank/DDBJ databases">
        <title>Plant Genome Project.</title>
        <authorList>
            <person name="Zhang R.-G."/>
        </authorList>
    </citation>
    <scope>NUCLEOTIDE SEQUENCE [LARGE SCALE GENOMIC DNA]</scope>
    <source>
        <tissue evidence="12">Leaves</tissue>
    </source>
</reference>
<comment type="similarity">
    <text evidence="10">Belongs to the alpha-carbonic anhydrase family.</text>
</comment>
<organism evidence="12 13">
    <name type="scientific">Xanthoceras sorbifolium</name>
    <dbReference type="NCBI Taxonomy" id="99658"/>
    <lineage>
        <taxon>Eukaryota</taxon>
        <taxon>Viridiplantae</taxon>
        <taxon>Streptophyta</taxon>
        <taxon>Embryophyta</taxon>
        <taxon>Tracheophyta</taxon>
        <taxon>Spermatophyta</taxon>
        <taxon>Magnoliopsida</taxon>
        <taxon>eudicotyledons</taxon>
        <taxon>Gunneridae</taxon>
        <taxon>Pentapetalae</taxon>
        <taxon>rosids</taxon>
        <taxon>malvids</taxon>
        <taxon>Sapindales</taxon>
        <taxon>Sapindaceae</taxon>
        <taxon>Xanthoceroideae</taxon>
        <taxon>Xanthoceras</taxon>
    </lineage>
</organism>
<dbReference type="PANTHER" id="PTHR18952">
    <property type="entry name" value="CARBONIC ANHYDRASE"/>
    <property type="match status" value="1"/>
</dbReference>
<dbReference type="PANTHER" id="PTHR18952:SF236">
    <property type="entry name" value="ALPHA CARBONIC ANHYDRASE 1, CHLOROPLASTIC"/>
    <property type="match status" value="1"/>
</dbReference>
<keyword evidence="10" id="KW-0732">Signal</keyword>
<dbReference type="PROSITE" id="PS00162">
    <property type="entry name" value="ALPHA_CA_1"/>
    <property type="match status" value="1"/>
</dbReference>
<dbReference type="EC" id="4.2.1.1" evidence="5 10"/>
<dbReference type="InterPro" id="IPR023561">
    <property type="entry name" value="Carbonic_anhydrase_a-class"/>
</dbReference>
<dbReference type="CDD" id="cd03124">
    <property type="entry name" value="alpha_CA_prokaryotic_like"/>
    <property type="match status" value="1"/>
</dbReference>
<evidence type="ECO:0000313" key="12">
    <source>
        <dbReference type="EMBL" id="KAH7554007.1"/>
    </source>
</evidence>
<keyword evidence="13" id="KW-1185">Reference proteome</keyword>
<sequence>MISKISFSVVSISLFLGLALATIDEEQAGEVDFSYINGPTGPSNWGKLKPAFSPCSSGKNQSPVDIKTNDAVLNKNLAPLSLKYTALANATLINWGFIMGLHFDEGIGGMEINGKNYAFKQLHWHSPSEHLIDGERYAAEVHLVHEAEDGSSAVVAMLYQYGNTIVDLDPFLAKLKPGFEKLSKEKYEKNKVSQVPVGILPTGHITRNTRKYYRYVGSFTTPPCTENVIWTVLHKVRPISKEQVAALKAPLTAEYKNNARPEQQLNGRQIELHDELE</sequence>
<comment type="subcellular location">
    <subcellularLocation>
        <location evidence="3">Plastid</location>
        <location evidence="3">Chloroplast stroma</location>
    </subcellularLocation>
</comment>
<comment type="caution">
    <text evidence="12">The sequence shown here is derived from an EMBL/GenBank/DDBJ whole genome shotgun (WGS) entry which is preliminary data.</text>
</comment>
<comment type="function">
    <text evidence="2 10">Reversible hydration of carbon dioxide.</text>
</comment>
<feature type="chain" id="PRO_5044989129" description="Carbonic anhydrase" evidence="10">
    <location>
        <begin position="22"/>
        <end position="277"/>
    </location>
</feature>